<accession>A0A182PQG7</accession>
<name>A0A182PQG7_9DIPT</name>
<keyword evidence="2" id="KW-0677">Repeat</keyword>
<dbReference type="PROSITE" id="PS51450">
    <property type="entry name" value="LRR"/>
    <property type="match status" value="1"/>
</dbReference>
<keyword evidence="5" id="KW-0732">Signal</keyword>
<feature type="region of interest" description="Disordered" evidence="4">
    <location>
        <begin position="347"/>
        <end position="388"/>
    </location>
</feature>
<dbReference type="PANTHER" id="PTHR24366:SF96">
    <property type="entry name" value="LEUCINE RICH REPEAT CONTAINING 53"/>
    <property type="match status" value="1"/>
</dbReference>
<feature type="coiled-coil region" evidence="3">
    <location>
        <begin position="389"/>
        <end position="416"/>
    </location>
</feature>
<evidence type="ECO:0000256" key="4">
    <source>
        <dbReference type="SAM" id="MobiDB-lite"/>
    </source>
</evidence>
<dbReference type="SMART" id="SM00369">
    <property type="entry name" value="LRR_TYP"/>
    <property type="match status" value="3"/>
</dbReference>
<sequence>MLLRYSTIIGLLVCYAGHANGDSERFSEVAYKCAIAAAKTCNVLFIKLETPTQQFKLVDVGDKKVLNIKGGSIEALRTTHCTALVSFEKITIGRVGLKELCIATSFVQVTAEHNRIRTLHVPTPEDTTYRLEVLRLNDNELESVESMQPFEALRELYLERNSLSTLDMTCFAGMSKLKKLYLASNRLNTIASTLTELSLPALSFVGLQNNTLIELDLHTWSLPELEQLQLSFNNLTKVRGLDSLETLSEISLAGNRWHCHELELMLEVLERNGVTVNDGDTNCIAIRNGTICCTHVEQPTETTLLTELEKFTLLDHRYNESMASFDKTVQDAVAQFKAKLKELTEAADKNKKEGMEITTTTPSESGDDGDGAAKESTEKDESVCSKESIQQMETRLSELKEKIDKNSVMLKGLQNSQAQFSYMTVLAKHEFRTAVKRGEGKLRELSSMLAMLREHVEQKKQSEVK</sequence>
<evidence type="ECO:0000256" key="2">
    <source>
        <dbReference type="ARBA" id="ARBA00022737"/>
    </source>
</evidence>
<evidence type="ECO:0000313" key="7">
    <source>
        <dbReference type="Proteomes" id="UP000075885"/>
    </source>
</evidence>
<dbReference type="Gene3D" id="3.80.10.10">
    <property type="entry name" value="Ribonuclease Inhibitor"/>
    <property type="match status" value="1"/>
</dbReference>
<dbReference type="InterPro" id="IPR003591">
    <property type="entry name" value="Leu-rich_rpt_typical-subtyp"/>
</dbReference>
<protein>
    <recommendedName>
        <fullName evidence="8">Leucine rich immune protein (Short)</fullName>
    </recommendedName>
</protein>
<keyword evidence="3" id="KW-0175">Coiled coil</keyword>
<dbReference type="EnsemblMetazoa" id="AEPI009198-RA">
    <property type="protein sequence ID" value="AEPI009198-PA"/>
    <property type="gene ID" value="AEPI009198"/>
</dbReference>
<dbReference type="Pfam" id="PF13855">
    <property type="entry name" value="LRR_8"/>
    <property type="match status" value="1"/>
</dbReference>
<feature type="signal peptide" evidence="5">
    <location>
        <begin position="1"/>
        <end position="21"/>
    </location>
</feature>
<proteinExistence type="predicted"/>
<dbReference type="AlphaFoldDB" id="A0A182PQG7"/>
<feature type="chain" id="PRO_5008131656" description="Leucine rich immune protein (Short)" evidence="5">
    <location>
        <begin position="22"/>
        <end position="465"/>
    </location>
</feature>
<evidence type="ECO:0000313" key="6">
    <source>
        <dbReference type="EnsemblMetazoa" id="AEPI009198-PA"/>
    </source>
</evidence>
<dbReference type="InterPro" id="IPR032675">
    <property type="entry name" value="LRR_dom_sf"/>
</dbReference>
<dbReference type="VEuPathDB" id="VectorBase:AEPI009198"/>
<keyword evidence="1" id="KW-0433">Leucine-rich repeat</keyword>
<keyword evidence="7" id="KW-1185">Reference proteome</keyword>
<reference evidence="6" key="2">
    <citation type="submission" date="2020-05" db="UniProtKB">
        <authorList>
            <consortium name="EnsemblMetazoa"/>
        </authorList>
    </citation>
    <scope>IDENTIFICATION</scope>
    <source>
        <strain evidence="6">Epiroticus2</strain>
    </source>
</reference>
<feature type="compositionally biased region" description="Basic and acidic residues" evidence="4">
    <location>
        <begin position="371"/>
        <end position="384"/>
    </location>
</feature>
<dbReference type="Proteomes" id="UP000075885">
    <property type="component" value="Unassembled WGS sequence"/>
</dbReference>
<evidence type="ECO:0000256" key="1">
    <source>
        <dbReference type="ARBA" id="ARBA00022614"/>
    </source>
</evidence>
<evidence type="ECO:0008006" key="8">
    <source>
        <dbReference type="Google" id="ProtNLM"/>
    </source>
</evidence>
<organism evidence="6 7">
    <name type="scientific">Anopheles epiroticus</name>
    <dbReference type="NCBI Taxonomy" id="199890"/>
    <lineage>
        <taxon>Eukaryota</taxon>
        <taxon>Metazoa</taxon>
        <taxon>Ecdysozoa</taxon>
        <taxon>Arthropoda</taxon>
        <taxon>Hexapoda</taxon>
        <taxon>Insecta</taxon>
        <taxon>Pterygota</taxon>
        <taxon>Neoptera</taxon>
        <taxon>Endopterygota</taxon>
        <taxon>Diptera</taxon>
        <taxon>Nematocera</taxon>
        <taxon>Culicoidea</taxon>
        <taxon>Culicidae</taxon>
        <taxon>Anophelinae</taxon>
        <taxon>Anopheles</taxon>
    </lineage>
</organism>
<evidence type="ECO:0000256" key="3">
    <source>
        <dbReference type="SAM" id="Coils"/>
    </source>
</evidence>
<evidence type="ECO:0000256" key="5">
    <source>
        <dbReference type="SAM" id="SignalP"/>
    </source>
</evidence>
<dbReference type="SUPFAM" id="SSF52058">
    <property type="entry name" value="L domain-like"/>
    <property type="match status" value="1"/>
</dbReference>
<dbReference type="InterPro" id="IPR001611">
    <property type="entry name" value="Leu-rich_rpt"/>
</dbReference>
<dbReference type="PANTHER" id="PTHR24366">
    <property type="entry name" value="IG(IMMUNOGLOBULIN) AND LRR(LEUCINE RICH REPEAT) DOMAINS"/>
    <property type="match status" value="1"/>
</dbReference>
<dbReference type="STRING" id="199890.A0A182PQG7"/>
<reference evidence="7" key="1">
    <citation type="submission" date="2013-03" db="EMBL/GenBank/DDBJ databases">
        <title>The Genome Sequence of Anopheles epiroticus epiroticus2.</title>
        <authorList>
            <consortium name="The Broad Institute Genomics Platform"/>
            <person name="Neafsey D.E."/>
            <person name="Howell P."/>
            <person name="Walker B."/>
            <person name="Young S.K."/>
            <person name="Zeng Q."/>
            <person name="Gargeya S."/>
            <person name="Fitzgerald M."/>
            <person name="Haas B."/>
            <person name="Abouelleil A."/>
            <person name="Allen A.W."/>
            <person name="Alvarado L."/>
            <person name="Arachchi H.M."/>
            <person name="Berlin A.M."/>
            <person name="Chapman S.B."/>
            <person name="Gainer-Dewar J."/>
            <person name="Goldberg J."/>
            <person name="Griggs A."/>
            <person name="Gujja S."/>
            <person name="Hansen M."/>
            <person name="Howarth C."/>
            <person name="Imamovic A."/>
            <person name="Ireland A."/>
            <person name="Larimer J."/>
            <person name="McCowan C."/>
            <person name="Murphy C."/>
            <person name="Pearson M."/>
            <person name="Poon T.W."/>
            <person name="Priest M."/>
            <person name="Roberts A."/>
            <person name="Saif S."/>
            <person name="Shea T."/>
            <person name="Sisk P."/>
            <person name="Sykes S."/>
            <person name="Wortman J."/>
            <person name="Nusbaum C."/>
            <person name="Birren B."/>
        </authorList>
    </citation>
    <scope>NUCLEOTIDE SEQUENCE [LARGE SCALE GENOMIC DNA]</scope>
    <source>
        <strain evidence="7">Epiroticus2</strain>
    </source>
</reference>